<organism evidence="2 3">
    <name type="scientific">Actinomadura litoris</name>
    <dbReference type="NCBI Taxonomy" id="2678616"/>
    <lineage>
        <taxon>Bacteria</taxon>
        <taxon>Bacillati</taxon>
        <taxon>Actinomycetota</taxon>
        <taxon>Actinomycetes</taxon>
        <taxon>Streptosporangiales</taxon>
        <taxon>Thermomonosporaceae</taxon>
        <taxon>Actinomadura</taxon>
    </lineage>
</organism>
<keyword evidence="1" id="KW-0472">Membrane</keyword>
<reference evidence="2 3" key="1">
    <citation type="submission" date="2019-11" db="EMBL/GenBank/DDBJ databases">
        <authorList>
            <person name="Cao P."/>
        </authorList>
    </citation>
    <scope>NUCLEOTIDE SEQUENCE [LARGE SCALE GENOMIC DNA]</scope>
    <source>
        <strain evidence="2 3">NEAU-AAG5</strain>
    </source>
</reference>
<evidence type="ECO:0000256" key="1">
    <source>
        <dbReference type="SAM" id="Phobius"/>
    </source>
</evidence>
<accession>A0A7K1L102</accession>
<keyword evidence="1" id="KW-0812">Transmembrane</keyword>
<dbReference type="RefSeq" id="WP_156217268.1">
    <property type="nucleotide sequence ID" value="NZ_JAICDF010000001.1"/>
</dbReference>
<protein>
    <submittedName>
        <fullName evidence="2">Uncharacterized protein</fullName>
    </submittedName>
</protein>
<name>A0A7K1L102_9ACTN</name>
<dbReference type="AlphaFoldDB" id="A0A7K1L102"/>
<proteinExistence type="predicted"/>
<sequence>MNSPKSYDGLSAVVFIVGLHEGVMPFVAKLWDGKPTLSLPTRLPSPAWWLVSSSVIVVGFLLLWWIDSAKKRRFPDT</sequence>
<gene>
    <name evidence="2" type="ORF">GNZ18_16055</name>
</gene>
<feature type="transmembrane region" description="Helical" evidence="1">
    <location>
        <begin position="47"/>
        <end position="66"/>
    </location>
</feature>
<feature type="transmembrane region" description="Helical" evidence="1">
    <location>
        <begin position="7"/>
        <end position="27"/>
    </location>
</feature>
<evidence type="ECO:0000313" key="3">
    <source>
        <dbReference type="Proteomes" id="UP000432015"/>
    </source>
</evidence>
<dbReference type="Proteomes" id="UP000432015">
    <property type="component" value="Unassembled WGS sequence"/>
</dbReference>
<keyword evidence="1" id="KW-1133">Transmembrane helix</keyword>
<evidence type="ECO:0000313" key="2">
    <source>
        <dbReference type="EMBL" id="MUN38110.1"/>
    </source>
</evidence>
<dbReference type="EMBL" id="WOFH01000005">
    <property type="protein sequence ID" value="MUN38110.1"/>
    <property type="molecule type" value="Genomic_DNA"/>
</dbReference>
<keyword evidence="3" id="KW-1185">Reference proteome</keyword>
<comment type="caution">
    <text evidence="2">The sequence shown here is derived from an EMBL/GenBank/DDBJ whole genome shotgun (WGS) entry which is preliminary data.</text>
</comment>